<accession>A0A8S3RES3</accession>
<dbReference type="EMBL" id="CAJPWZ010001022">
    <property type="protein sequence ID" value="CAG2205290.1"/>
    <property type="molecule type" value="Genomic_DNA"/>
</dbReference>
<dbReference type="OrthoDB" id="10349810at2759"/>
<dbReference type="InterPro" id="IPR015943">
    <property type="entry name" value="WD40/YVTN_repeat-like_dom_sf"/>
</dbReference>
<proteinExistence type="predicted"/>
<dbReference type="AlphaFoldDB" id="A0A8S3RES3"/>
<name>A0A8S3RES3_MYTED</name>
<keyword evidence="3" id="KW-1185">Reference proteome</keyword>
<keyword evidence="1" id="KW-0175">Coiled coil</keyword>
<dbReference type="CDD" id="cd19757">
    <property type="entry name" value="Bbox1"/>
    <property type="match status" value="1"/>
</dbReference>
<gene>
    <name evidence="2" type="ORF">MEDL_19756</name>
</gene>
<feature type="coiled-coil region" evidence="1">
    <location>
        <begin position="93"/>
        <end position="142"/>
    </location>
</feature>
<protein>
    <recommendedName>
        <fullName evidence="4">B box-type domain-containing protein</fullName>
    </recommendedName>
</protein>
<evidence type="ECO:0000256" key="1">
    <source>
        <dbReference type="SAM" id="Coils"/>
    </source>
</evidence>
<reference evidence="2" key="1">
    <citation type="submission" date="2021-03" db="EMBL/GenBank/DDBJ databases">
        <authorList>
            <person name="Bekaert M."/>
        </authorList>
    </citation>
    <scope>NUCLEOTIDE SEQUENCE</scope>
</reference>
<comment type="caution">
    <text evidence="2">The sequence shown here is derived from an EMBL/GenBank/DDBJ whole genome shotgun (WGS) entry which is preliminary data.</text>
</comment>
<evidence type="ECO:0008006" key="4">
    <source>
        <dbReference type="Google" id="ProtNLM"/>
    </source>
</evidence>
<organism evidence="2 3">
    <name type="scientific">Mytilus edulis</name>
    <name type="common">Blue mussel</name>
    <dbReference type="NCBI Taxonomy" id="6550"/>
    <lineage>
        <taxon>Eukaryota</taxon>
        <taxon>Metazoa</taxon>
        <taxon>Spiralia</taxon>
        <taxon>Lophotrochozoa</taxon>
        <taxon>Mollusca</taxon>
        <taxon>Bivalvia</taxon>
        <taxon>Autobranchia</taxon>
        <taxon>Pteriomorphia</taxon>
        <taxon>Mytilida</taxon>
        <taxon>Mytiloidea</taxon>
        <taxon>Mytilidae</taxon>
        <taxon>Mytilinae</taxon>
        <taxon>Mytilus</taxon>
    </lineage>
</organism>
<dbReference type="Proteomes" id="UP000683360">
    <property type="component" value="Unassembled WGS sequence"/>
</dbReference>
<sequence length="330" mass="37178">MALSSEKICGSCDVQHITEADIVWCTTCDEGLCSTCLGHQARHAKKSVNMLDIKRGFGEIGKTLEKLQHNRQQNIDTIKDDKKTISITIRALKERLTKRLDEMEAKILTALDTNVSINLSELNQLVSKVQEKKQSLEHTRKTIKQVKEGLSDVQVFLFTKDLKVKLREHGGKKRAQIVVPTTAIRDIDKIQLKLEQKIQLKEGRYAGCIIVPGGRMVFALFNKDQVSVHRNDGHSQHSTSIDVGRYPYDLAVINNNTVAVSCRDSRSINIVNIDKGVVSQNIDVGGRCHGLSYYNDKLYVLVQNKEIHSFNLDGKFVKKSGFTFLQKMVT</sequence>
<evidence type="ECO:0000313" key="2">
    <source>
        <dbReference type="EMBL" id="CAG2205290.1"/>
    </source>
</evidence>
<dbReference type="Gene3D" id="2.130.10.10">
    <property type="entry name" value="YVTN repeat-like/Quinoprotein amine dehydrogenase"/>
    <property type="match status" value="1"/>
</dbReference>
<dbReference type="SUPFAM" id="SSF75011">
    <property type="entry name" value="3-carboxy-cis,cis-mucoante lactonizing enzyme"/>
    <property type="match status" value="1"/>
</dbReference>
<evidence type="ECO:0000313" key="3">
    <source>
        <dbReference type="Proteomes" id="UP000683360"/>
    </source>
</evidence>